<evidence type="ECO:0000256" key="5">
    <source>
        <dbReference type="ARBA" id="ARBA00022519"/>
    </source>
</evidence>
<keyword evidence="3" id="KW-0813">Transport</keyword>
<keyword evidence="7" id="KW-0653">Protein transport</keyword>
<evidence type="ECO:0000256" key="8">
    <source>
        <dbReference type="ARBA" id="ARBA00022989"/>
    </source>
</evidence>
<accession>A0A8J3GBX4</accession>
<feature type="transmembrane region" description="Helical" evidence="10">
    <location>
        <begin position="108"/>
        <end position="126"/>
    </location>
</feature>
<dbReference type="Gene3D" id="3.30.1150.10">
    <property type="match status" value="1"/>
</dbReference>
<evidence type="ECO:0000313" key="12">
    <source>
        <dbReference type="EMBL" id="GHB80729.1"/>
    </source>
</evidence>
<dbReference type="RefSeq" id="WP_189566351.1">
    <property type="nucleotide sequence ID" value="NZ_BMXF01000004.1"/>
</dbReference>
<evidence type="ECO:0000256" key="6">
    <source>
        <dbReference type="ARBA" id="ARBA00022692"/>
    </source>
</evidence>
<reference evidence="12 13" key="1">
    <citation type="journal article" date="2014" name="Int. J. Syst. Evol. Microbiol.">
        <title>Complete genome sequence of Corynebacterium casei LMG S-19264T (=DSM 44701T), isolated from a smear-ripened cheese.</title>
        <authorList>
            <consortium name="US DOE Joint Genome Institute (JGI-PGF)"/>
            <person name="Walter F."/>
            <person name="Albersmeier A."/>
            <person name="Kalinowski J."/>
            <person name="Ruckert C."/>
        </authorList>
    </citation>
    <scope>NUCLEOTIDE SEQUENCE [LARGE SCALE GENOMIC DNA]</scope>
    <source>
        <strain evidence="12 13">KCTC 12866</strain>
    </source>
</reference>
<organism evidence="12 13">
    <name type="scientific">Persicitalea jodogahamensis</name>
    <dbReference type="NCBI Taxonomy" id="402147"/>
    <lineage>
        <taxon>Bacteria</taxon>
        <taxon>Pseudomonadati</taxon>
        <taxon>Bacteroidota</taxon>
        <taxon>Cytophagia</taxon>
        <taxon>Cytophagales</taxon>
        <taxon>Spirosomataceae</taxon>
        <taxon>Persicitalea</taxon>
    </lineage>
</organism>
<evidence type="ECO:0000256" key="7">
    <source>
        <dbReference type="ARBA" id="ARBA00022927"/>
    </source>
</evidence>
<sequence>MKRLTDFRLAELNRYLETSGLSDALMPELLDHLACEAEERLWAGKPLEEVIESLRKEVDPDVLLDLSLNHKHLLAMNESLNDIVFENRNKLYGAYALRRDYGGNVQRATIIGVGIFLLMFLLPELYARLKTTDEKDIAFMVEAKTIKITPEKITPIAPPVVEPTPPTAKTVRSRPYEVMPDEQVPIEMPPPTVEMLENAQTGQANVDGESFMEFVVPPAEAAGTGKGDVIEVKPEEEKTLLFAEQQPQFFGGSQAFANFLQKNLKYPRAAAQAGIQGKVFVEFTVSTDGKIEKAKTIKGIGFGCDEEAIRVVNMMPDWLPGKQSGVPVRVRFTLPIAFQLE</sequence>
<dbReference type="GO" id="GO:0031992">
    <property type="term" value="F:energy transducer activity"/>
    <property type="evidence" value="ECO:0007669"/>
    <property type="project" value="TreeGrafter"/>
</dbReference>
<keyword evidence="8 10" id="KW-1133">Transmembrane helix</keyword>
<evidence type="ECO:0000259" key="11">
    <source>
        <dbReference type="PROSITE" id="PS52015"/>
    </source>
</evidence>
<dbReference type="Pfam" id="PF03544">
    <property type="entry name" value="TonB_C"/>
    <property type="match status" value="1"/>
</dbReference>
<evidence type="ECO:0000313" key="13">
    <source>
        <dbReference type="Proteomes" id="UP000598271"/>
    </source>
</evidence>
<dbReference type="AlphaFoldDB" id="A0A8J3GBX4"/>
<proteinExistence type="inferred from homology"/>
<protein>
    <submittedName>
        <fullName evidence="12">Cell envelope biogenesis protein TonB</fullName>
    </submittedName>
</protein>
<feature type="domain" description="TonB C-terminal" evidence="11">
    <location>
        <begin position="251"/>
        <end position="341"/>
    </location>
</feature>
<keyword evidence="9 10" id="KW-0472">Membrane</keyword>
<comment type="subcellular location">
    <subcellularLocation>
        <location evidence="1">Cell inner membrane</location>
        <topology evidence="1">Single-pass membrane protein</topology>
        <orientation evidence="1">Periplasmic side</orientation>
    </subcellularLocation>
</comment>
<keyword evidence="4" id="KW-1003">Cell membrane</keyword>
<name>A0A8J3GBX4_9BACT</name>
<gene>
    <name evidence="12" type="ORF">GCM10007390_39010</name>
</gene>
<dbReference type="NCBIfam" id="TIGR01352">
    <property type="entry name" value="tonB_Cterm"/>
    <property type="match status" value="1"/>
</dbReference>
<dbReference type="GO" id="GO:0015031">
    <property type="term" value="P:protein transport"/>
    <property type="evidence" value="ECO:0007669"/>
    <property type="project" value="UniProtKB-KW"/>
</dbReference>
<keyword evidence="5" id="KW-0997">Cell inner membrane</keyword>
<evidence type="ECO:0000256" key="4">
    <source>
        <dbReference type="ARBA" id="ARBA00022475"/>
    </source>
</evidence>
<dbReference type="InterPro" id="IPR051045">
    <property type="entry name" value="TonB-dependent_transducer"/>
</dbReference>
<dbReference type="EMBL" id="BMXF01000004">
    <property type="protein sequence ID" value="GHB80729.1"/>
    <property type="molecule type" value="Genomic_DNA"/>
</dbReference>
<comment type="similarity">
    <text evidence="2">Belongs to the TonB family.</text>
</comment>
<dbReference type="GO" id="GO:0098797">
    <property type="term" value="C:plasma membrane protein complex"/>
    <property type="evidence" value="ECO:0007669"/>
    <property type="project" value="TreeGrafter"/>
</dbReference>
<dbReference type="PANTHER" id="PTHR33446">
    <property type="entry name" value="PROTEIN TONB-RELATED"/>
    <property type="match status" value="1"/>
</dbReference>
<evidence type="ECO:0000256" key="1">
    <source>
        <dbReference type="ARBA" id="ARBA00004383"/>
    </source>
</evidence>
<keyword evidence="6 10" id="KW-0812">Transmembrane</keyword>
<evidence type="ECO:0000256" key="3">
    <source>
        <dbReference type="ARBA" id="ARBA00022448"/>
    </source>
</evidence>
<dbReference type="InterPro" id="IPR006260">
    <property type="entry name" value="TonB/TolA_C"/>
</dbReference>
<dbReference type="PROSITE" id="PS52015">
    <property type="entry name" value="TONB_CTD"/>
    <property type="match status" value="1"/>
</dbReference>
<keyword evidence="13" id="KW-1185">Reference proteome</keyword>
<evidence type="ECO:0000256" key="2">
    <source>
        <dbReference type="ARBA" id="ARBA00006555"/>
    </source>
</evidence>
<comment type="caution">
    <text evidence="12">The sequence shown here is derived from an EMBL/GenBank/DDBJ whole genome shotgun (WGS) entry which is preliminary data.</text>
</comment>
<dbReference type="SUPFAM" id="SSF74653">
    <property type="entry name" value="TolA/TonB C-terminal domain"/>
    <property type="match status" value="1"/>
</dbReference>
<dbReference type="GO" id="GO:0055085">
    <property type="term" value="P:transmembrane transport"/>
    <property type="evidence" value="ECO:0007669"/>
    <property type="project" value="InterPro"/>
</dbReference>
<evidence type="ECO:0000256" key="9">
    <source>
        <dbReference type="ARBA" id="ARBA00023136"/>
    </source>
</evidence>
<dbReference type="PANTHER" id="PTHR33446:SF2">
    <property type="entry name" value="PROTEIN TONB"/>
    <property type="match status" value="1"/>
</dbReference>
<dbReference type="InterPro" id="IPR037682">
    <property type="entry name" value="TonB_C"/>
</dbReference>
<evidence type="ECO:0000256" key="10">
    <source>
        <dbReference type="SAM" id="Phobius"/>
    </source>
</evidence>
<dbReference type="Proteomes" id="UP000598271">
    <property type="component" value="Unassembled WGS sequence"/>
</dbReference>